<dbReference type="Proteomes" id="UP001497392">
    <property type="component" value="Unassembled WGS sequence"/>
</dbReference>
<dbReference type="Gene3D" id="1.25.40.10">
    <property type="entry name" value="Tetratricopeptide repeat domain"/>
    <property type="match status" value="1"/>
</dbReference>
<accession>A0ABP1FRS9</accession>
<reference evidence="1 2" key="1">
    <citation type="submission" date="2024-06" db="EMBL/GenBank/DDBJ databases">
        <authorList>
            <person name="Kraege A."/>
            <person name="Thomma B."/>
        </authorList>
    </citation>
    <scope>NUCLEOTIDE SEQUENCE [LARGE SCALE GENOMIC DNA]</scope>
</reference>
<keyword evidence="2" id="KW-1185">Reference proteome</keyword>
<protein>
    <submittedName>
        <fullName evidence="1">G5034 protein</fullName>
    </submittedName>
</protein>
<evidence type="ECO:0000313" key="1">
    <source>
        <dbReference type="EMBL" id="CAL5222639.1"/>
    </source>
</evidence>
<gene>
    <name evidence="1" type="primary">g5034</name>
    <name evidence="1" type="ORF">VP750_LOCUS4298</name>
</gene>
<proteinExistence type="predicted"/>
<evidence type="ECO:0000313" key="2">
    <source>
        <dbReference type="Proteomes" id="UP001497392"/>
    </source>
</evidence>
<comment type="caution">
    <text evidence="1">The sequence shown here is derived from an EMBL/GenBank/DDBJ whole genome shotgun (WGS) entry which is preliminary data.</text>
</comment>
<organism evidence="1 2">
    <name type="scientific">Coccomyxa viridis</name>
    <dbReference type="NCBI Taxonomy" id="1274662"/>
    <lineage>
        <taxon>Eukaryota</taxon>
        <taxon>Viridiplantae</taxon>
        <taxon>Chlorophyta</taxon>
        <taxon>core chlorophytes</taxon>
        <taxon>Trebouxiophyceae</taxon>
        <taxon>Trebouxiophyceae incertae sedis</taxon>
        <taxon>Coccomyxaceae</taxon>
        <taxon>Coccomyxa</taxon>
    </lineage>
</organism>
<dbReference type="EMBL" id="CAXHTA020000007">
    <property type="protein sequence ID" value="CAL5222639.1"/>
    <property type="molecule type" value="Genomic_DNA"/>
</dbReference>
<dbReference type="SUPFAM" id="SSF48452">
    <property type="entry name" value="TPR-like"/>
    <property type="match status" value="1"/>
</dbReference>
<sequence length="396" mass="44757">MHKYDLAVPLYNEVVDSLTSIYGSQHARIATALHNLAGLYMAQKDVLAASKTMLRAIEAGPLPYSEDGLLEYGPDDLWQALAKSVKGLAAIYREVGHSVKEVAELLEKDLEILTKEGEGYTHTPGYMVMRHTEPAEGLSNSKPSVEEQQERIKLLRDAEAICRALISNLKDRKDHKDGMGLHELSNLCEKLARIVRAQGRLDEARQLCMEANNHNLAFLGKQVAQYDHDLPALELLIEIELEDGSRDSIRRAVDYQQGTCKRGQARLDQIMEEKYKPTKHIEKYDWTVAMYILRLTRAQQRVAEIQSRLDENLNAWASLTQTLALLESPVLARAFELEEAEYPYRASRDRETAGQRKQEIQHQMSALYKAMCSPRAKGNAEQCVNLQQQLMVALAA</sequence>
<name>A0ABP1FRS9_9CHLO</name>
<dbReference type="InterPro" id="IPR011990">
    <property type="entry name" value="TPR-like_helical_dom_sf"/>
</dbReference>